<protein>
    <submittedName>
        <fullName evidence="8">Uracil-xanthine permease family protein</fullName>
    </submittedName>
</protein>
<dbReference type="RefSeq" id="WP_284938060.1">
    <property type="nucleotide sequence ID" value="NZ_JANURM010000012.1"/>
</dbReference>
<feature type="transmembrane region" description="Helical" evidence="7">
    <location>
        <begin position="179"/>
        <end position="199"/>
    </location>
</feature>
<gene>
    <name evidence="8" type="ORF">NYG85_08505</name>
</gene>
<feature type="transmembrane region" description="Helical" evidence="7">
    <location>
        <begin position="302"/>
        <end position="324"/>
    </location>
</feature>
<keyword evidence="5 7" id="KW-1133">Transmembrane helix</keyword>
<feature type="transmembrane region" description="Helical" evidence="7">
    <location>
        <begin position="86"/>
        <end position="105"/>
    </location>
</feature>
<accession>A0ABT7HRB2</accession>
<keyword evidence="6 7" id="KW-0472">Membrane</keyword>
<evidence type="ECO:0000256" key="6">
    <source>
        <dbReference type="ARBA" id="ARBA00023136"/>
    </source>
</evidence>
<sequence length="412" mass="43727">MQKYEGYKFSLKDSLVGVQFLFVAFGALVLVPILTGLDPSVALFTAGLGTLAFQIITRKNVPPIFLASSFAFIAPLQFSISQWGVAATMGGVVAAGLFYVALSFLIRLKGEGFLHKLLPPVVVGPVIMTIGLILSPAAVNMAMGKGSEAYTQTEAMIVAFVSLICTIIVMMIGRGIFRLIPILFGIFCGYVLAFFMGMVDFSGVYNAQWFALPNFVAPKFEMAAILFMIPIAIAPAIEHIGDMLTISNVTKENFLKNPGLKSTLLGDGVATSLAGLFGGPPNTTYSEVTGAVSITKAYNPAIMTWTAITAIVLAFIGKLGAFLGTIPAPVIGGIMLLLFGIIASVGMQMLVKHEVDMANPKNMIIVALIFVFAIGGMIIDLEFVRFSGIGLGAIVGIVLNLALPDVKHYDGY</sequence>
<dbReference type="NCBIfam" id="TIGR00801">
    <property type="entry name" value="ncs2"/>
    <property type="match status" value="1"/>
</dbReference>
<dbReference type="Pfam" id="PF00860">
    <property type="entry name" value="Xan_ur_permease"/>
    <property type="match status" value="1"/>
</dbReference>
<keyword evidence="9" id="KW-1185">Reference proteome</keyword>
<evidence type="ECO:0000256" key="2">
    <source>
        <dbReference type="ARBA" id="ARBA00008821"/>
    </source>
</evidence>
<feature type="transmembrane region" description="Helical" evidence="7">
    <location>
        <begin position="330"/>
        <end position="351"/>
    </location>
</feature>
<dbReference type="InterPro" id="IPR006043">
    <property type="entry name" value="NCS2"/>
</dbReference>
<comment type="similarity">
    <text evidence="2">Belongs to the nucleobase:cation symporter-2 (NCS2) (TC 2.A.40) family.</text>
</comment>
<evidence type="ECO:0000256" key="5">
    <source>
        <dbReference type="ARBA" id="ARBA00022989"/>
    </source>
</evidence>
<comment type="caution">
    <text evidence="8">The sequence shown here is derived from an EMBL/GenBank/DDBJ whole genome shotgun (WGS) entry which is preliminary data.</text>
</comment>
<proteinExistence type="inferred from homology"/>
<dbReference type="PROSITE" id="PS01116">
    <property type="entry name" value="XANTH_URACIL_PERMASE"/>
    <property type="match status" value="1"/>
</dbReference>
<evidence type="ECO:0000256" key="3">
    <source>
        <dbReference type="ARBA" id="ARBA00022448"/>
    </source>
</evidence>
<evidence type="ECO:0000313" key="8">
    <source>
        <dbReference type="EMBL" id="MDL0089398.1"/>
    </source>
</evidence>
<dbReference type="InterPro" id="IPR006042">
    <property type="entry name" value="Xan_ur_permease"/>
</dbReference>
<dbReference type="PANTHER" id="PTHR42810:SF2">
    <property type="entry name" value="PURINE PERMEASE C1399.01C-RELATED"/>
    <property type="match status" value="1"/>
</dbReference>
<comment type="subcellular location">
    <subcellularLocation>
        <location evidence="1">Membrane</location>
        <topology evidence="1">Multi-pass membrane protein</topology>
    </subcellularLocation>
</comment>
<feature type="transmembrane region" description="Helical" evidence="7">
    <location>
        <begin position="385"/>
        <end position="403"/>
    </location>
</feature>
<feature type="transmembrane region" description="Helical" evidence="7">
    <location>
        <begin position="15"/>
        <end position="34"/>
    </location>
</feature>
<feature type="transmembrane region" description="Helical" evidence="7">
    <location>
        <begin position="64"/>
        <end position="80"/>
    </location>
</feature>
<evidence type="ECO:0000256" key="7">
    <source>
        <dbReference type="SAM" id="Phobius"/>
    </source>
</evidence>
<keyword evidence="4 7" id="KW-0812">Transmembrane</keyword>
<dbReference type="EMBL" id="JANURM010000012">
    <property type="protein sequence ID" value="MDL0089398.1"/>
    <property type="molecule type" value="Genomic_DNA"/>
</dbReference>
<feature type="transmembrane region" description="Helical" evidence="7">
    <location>
        <begin position="117"/>
        <end position="135"/>
    </location>
</feature>
<organism evidence="8 9">
    <name type="scientific">Campylobacter gastrosuis</name>
    <dbReference type="NCBI Taxonomy" id="2974576"/>
    <lineage>
        <taxon>Bacteria</taxon>
        <taxon>Pseudomonadati</taxon>
        <taxon>Campylobacterota</taxon>
        <taxon>Epsilonproteobacteria</taxon>
        <taxon>Campylobacterales</taxon>
        <taxon>Campylobacteraceae</taxon>
        <taxon>Campylobacter</taxon>
    </lineage>
</organism>
<feature type="transmembrane region" description="Helical" evidence="7">
    <location>
        <begin position="363"/>
        <end position="379"/>
    </location>
</feature>
<reference evidence="8" key="1">
    <citation type="submission" date="2022-08" db="EMBL/GenBank/DDBJ databases">
        <authorList>
            <person name="Wang H."/>
        </authorList>
    </citation>
    <scope>NUCLEOTIDE SEQUENCE</scope>
    <source>
        <strain evidence="8">PS10</strain>
    </source>
</reference>
<reference evidence="8" key="2">
    <citation type="journal article" date="2023" name="Microorganisms">
        <title>Isolation and Genomic Characteristics of Cat-Borne Campylobacter felis sp. nov. and Sheep-Borne Campylobacter ovis sp. nov.</title>
        <authorList>
            <person name="Wang H."/>
            <person name="Li Y."/>
            <person name="Gu Y."/>
            <person name="Zhou G."/>
            <person name="Chen X."/>
            <person name="Zhang X."/>
            <person name="Shao Z."/>
            <person name="Zhang J."/>
            <person name="Zhang M."/>
        </authorList>
    </citation>
    <scope>NUCLEOTIDE SEQUENCE</scope>
    <source>
        <strain evidence="8">PS10</strain>
    </source>
</reference>
<evidence type="ECO:0000313" key="9">
    <source>
        <dbReference type="Proteomes" id="UP001173801"/>
    </source>
</evidence>
<name>A0ABT7HRB2_9BACT</name>
<feature type="transmembrane region" description="Helical" evidence="7">
    <location>
        <begin position="219"/>
        <end position="237"/>
    </location>
</feature>
<dbReference type="Proteomes" id="UP001173801">
    <property type="component" value="Unassembled WGS sequence"/>
</dbReference>
<feature type="transmembrane region" description="Helical" evidence="7">
    <location>
        <begin position="155"/>
        <end position="172"/>
    </location>
</feature>
<evidence type="ECO:0000256" key="4">
    <source>
        <dbReference type="ARBA" id="ARBA00022692"/>
    </source>
</evidence>
<evidence type="ECO:0000256" key="1">
    <source>
        <dbReference type="ARBA" id="ARBA00004141"/>
    </source>
</evidence>
<dbReference type="PANTHER" id="PTHR42810">
    <property type="entry name" value="PURINE PERMEASE C1399.01C-RELATED"/>
    <property type="match status" value="1"/>
</dbReference>
<keyword evidence="3" id="KW-0813">Transport</keyword>